<feature type="compositionally biased region" description="Low complexity" evidence="9">
    <location>
        <begin position="657"/>
        <end position="670"/>
    </location>
</feature>
<dbReference type="EMBL" id="CAJOBI010002458">
    <property type="protein sequence ID" value="CAF3929759.1"/>
    <property type="molecule type" value="Genomic_DNA"/>
</dbReference>
<reference evidence="11" key="1">
    <citation type="submission" date="2021-02" db="EMBL/GenBank/DDBJ databases">
        <authorList>
            <person name="Nowell W R."/>
        </authorList>
    </citation>
    <scope>NUCLEOTIDE SEQUENCE</scope>
</reference>
<dbReference type="InterPro" id="IPR036452">
    <property type="entry name" value="Ribo_hydro-like"/>
</dbReference>
<keyword evidence="3 8" id="KW-0863">Zinc-finger</keyword>
<evidence type="ECO:0000256" key="1">
    <source>
        <dbReference type="ARBA" id="ARBA00009176"/>
    </source>
</evidence>
<dbReference type="SMART" id="SM00980">
    <property type="entry name" value="THAP"/>
    <property type="match status" value="2"/>
</dbReference>
<dbReference type="GO" id="GO:0006152">
    <property type="term" value="P:purine nucleoside catabolic process"/>
    <property type="evidence" value="ECO:0007669"/>
    <property type="project" value="TreeGrafter"/>
</dbReference>
<proteinExistence type="inferred from homology"/>
<dbReference type="SUPFAM" id="SSF53590">
    <property type="entry name" value="Nucleoside hydrolase"/>
    <property type="match status" value="1"/>
</dbReference>
<evidence type="ECO:0000256" key="4">
    <source>
        <dbReference type="ARBA" id="ARBA00022801"/>
    </source>
</evidence>
<feature type="region of interest" description="Disordered" evidence="9">
    <location>
        <begin position="420"/>
        <end position="499"/>
    </location>
</feature>
<evidence type="ECO:0000313" key="11">
    <source>
        <dbReference type="EMBL" id="CAF3929759.1"/>
    </source>
</evidence>
<name>A0A8S2M8G5_9BILA</name>
<feature type="compositionally biased region" description="Acidic residues" evidence="9">
    <location>
        <begin position="981"/>
        <end position="1000"/>
    </location>
</feature>
<dbReference type="PANTHER" id="PTHR12304">
    <property type="entry name" value="INOSINE-URIDINE PREFERRING NUCLEOSIDE HYDROLASE"/>
    <property type="match status" value="1"/>
</dbReference>
<feature type="compositionally biased region" description="Polar residues" evidence="9">
    <location>
        <begin position="420"/>
        <end position="430"/>
    </location>
</feature>
<evidence type="ECO:0000259" key="10">
    <source>
        <dbReference type="PROSITE" id="PS50950"/>
    </source>
</evidence>
<gene>
    <name evidence="11" type="ORF">SMN809_LOCUS8127</name>
</gene>
<dbReference type="InterPro" id="IPR006612">
    <property type="entry name" value="THAP_Znf"/>
</dbReference>
<dbReference type="GO" id="GO:0008270">
    <property type="term" value="F:zinc ion binding"/>
    <property type="evidence" value="ECO:0007669"/>
    <property type="project" value="UniProtKB-KW"/>
</dbReference>
<dbReference type="GO" id="GO:0008477">
    <property type="term" value="F:purine nucleosidase activity"/>
    <property type="evidence" value="ECO:0007669"/>
    <property type="project" value="TreeGrafter"/>
</dbReference>
<evidence type="ECO:0000256" key="6">
    <source>
        <dbReference type="ARBA" id="ARBA00023125"/>
    </source>
</evidence>
<keyword evidence="4" id="KW-0378">Hydrolase</keyword>
<dbReference type="PROSITE" id="PS00028">
    <property type="entry name" value="ZINC_FINGER_C2H2_1"/>
    <property type="match status" value="1"/>
</dbReference>
<dbReference type="Pfam" id="PF05485">
    <property type="entry name" value="THAP"/>
    <property type="match status" value="2"/>
</dbReference>
<feature type="compositionally biased region" description="Polar residues" evidence="9">
    <location>
        <begin position="627"/>
        <end position="649"/>
    </location>
</feature>
<organism evidence="11 12">
    <name type="scientific">Rotaria magnacalcarata</name>
    <dbReference type="NCBI Taxonomy" id="392030"/>
    <lineage>
        <taxon>Eukaryota</taxon>
        <taxon>Metazoa</taxon>
        <taxon>Spiralia</taxon>
        <taxon>Gnathifera</taxon>
        <taxon>Rotifera</taxon>
        <taxon>Eurotatoria</taxon>
        <taxon>Bdelloidea</taxon>
        <taxon>Philodinida</taxon>
        <taxon>Philodinidae</taxon>
        <taxon>Rotaria</taxon>
    </lineage>
</organism>
<feature type="compositionally biased region" description="Polar residues" evidence="9">
    <location>
        <begin position="1001"/>
        <end position="1016"/>
    </location>
</feature>
<dbReference type="Gene3D" id="3.90.245.10">
    <property type="entry name" value="Ribonucleoside hydrolase-like"/>
    <property type="match status" value="1"/>
</dbReference>
<feature type="region of interest" description="Disordered" evidence="9">
    <location>
        <begin position="981"/>
        <end position="1025"/>
    </location>
</feature>
<dbReference type="Pfam" id="PF01156">
    <property type="entry name" value="IU_nuc_hydro"/>
    <property type="match status" value="1"/>
</dbReference>
<accession>A0A8S2M8G5</accession>
<comment type="caution">
    <text evidence="11">The sequence shown here is derived from an EMBL/GenBank/DDBJ whole genome shotgun (WGS) entry which is preliminary data.</text>
</comment>
<dbReference type="GO" id="GO:0003677">
    <property type="term" value="F:DNA binding"/>
    <property type="evidence" value="ECO:0007669"/>
    <property type="project" value="UniProtKB-UniRule"/>
</dbReference>
<dbReference type="InterPro" id="IPR001910">
    <property type="entry name" value="Inosine/uridine_hydrolase_dom"/>
</dbReference>
<dbReference type="SMART" id="SM00355">
    <property type="entry name" value="ZnF_C2H2"/>
    <property type="match status" value="4"/>
</dbReference>
<evidence type="ECO:0000256" key="9">
    <source>
        <dbReference type="SAM" id="MobiDB-lite"/>
    </source>
</evidence>
<feature type="domain" description="THAP-type" evidence="10">
    <location>
        <begin position="158"/>
        <end position="242"/>
    </location>
</feature>
<comment type="similarity">
    <text evidence="1">Belongs to the IUNH family.</text>
</comment>
<feature type="compositionally biased region" description="Polar residues" evidence="9">
    <location>
        <begin position="437"/>
        <end position="463"/>
    </location>
</feature>
<protein>
    <recommendedName>
        <fullName evidence="10">THAP-type domain-containing protein</fullName>
    </recommendedName>
</protein>
<feature type="compositionally biased region" description="Acidic residues" evidence="9">
    <location>
        <begin position="583"/>
        <end position="603"/>
    </location>
</feature>
<keyword evidence="7" id="KW-0326">Glycosidase</keyword>
<evidence type="ECO:0000256" key="8">
    <source>
        <dbReference type="PROSITE-ProRule" id="PRU00309"/>
    </source>
</evidence>
<dbReference type="Proteomes" id="UP000676336">
    <property type="component" value="Unassembled WGS sequence"/>
</dbReference>
<dbReference type="PANTHER" id="PTHR12304:SF4">
    <property type="entry name" value="URIDINE NUCLEOSIDASE"/>
    <property type="match status" value="1"/>
</dbReference>
<feature type="compositionally biased region" description="Basic and acidic residues" evidence="9">
    <location>
        <begin position="604"/>
        <end position="622"/>
    </location>
</feature>
<feature type="domain" description="THAP-type" evidence="10">
    <location>
        <begin position="335"/>
        <end position="415"/>
    </location>
</feature>
<dbReference type="GO" id="GO:0005829">
    <property type="term" value="C:cytosol"/>
    <property type="evidence" value="ECO:0007669"/>
    <property type="project" value="TreeGrafter"/>
</dbReference>
<evidence type="ECO:0000313" key="12">
    <source>
        <dbReference type="Proteomes" id="UP000676336"/>
    </source>
</evidence>
<evidence type="ECO:0000256" key="3">
    <source>
        <dbReference type="ARBA" id="ARBA00022771"/>
    </source>
</evidence>
<evidence type="ECO:0000256" key="7">
    <source>
        <dbReference type="ARBA" id="ARBA00023295"/>
    </source>
</evidence>
<keyword evidence="5" id="KW-0862">Zinc</keyword>
<dbReference type="PROSITE" id="PS50950">
    <property type="entry name" value="ZF_THAP"/>
    <property type="match status" value="2"/>
</dbReference>
<feature type="region of interest" description="Disordered" evidence="9">
    <location>
        <begin position="540"/>
        <end position="671"/>
    </location>
</feature>
<feature type="compositionally biased region" description="Polar residues" evidence="9">
    <location>
        <begin position="564"/>
        <end position="579"/>
    </location>
</feature>
<dbReference type="SMART" id="SM00692">
    <property type="entry name" value="DM3"/>
    <property type="match status" value="2"/>
</dbReference>
<keyword evidence="2" id="KW-0479">Metal-binding</keyword>
<evidence type="ECO:0000256" key="5">
    <source>
        <dbReference type="ARBA" id="ARBA00022833"/>
    </source>
</evidence>
<evidence type="ECO:0000256" key="2">
    <source>
        <dbReference type="ARBA" id="ARBA00022723"/>
    </source>
</evidence>
<dbReference type="AlphaFoldDB" id="A0A8S2M8G5"/>
<keyword evidence="6 8" id="KW-0238">DNA-binding</keyword>
<dbReference type="SUPFAM" id="SSF57716">
    <property type="entry name" value="Glucocorticoid receptor-like (DNA-binding domain)"/>
    <property type="match status" value="2"/>
</dbReference>
<sequence length="1025" mass="118752">MGGCIGIGNITPGSEFNIMNDPDAAHIVFTSPHVPRLVMVPLELTHTVCVTPEISERLRSLDSPFSSMLNHLLQFFVSTYKQVFQLDSPPLHDPCAVAYVADRDLFEEKLMHVDIERTSEFCQGRTVCDLYDMHRKEKNCVVAMKIKVEQFWKMMSHLNNHEPLCIVHGCSNGLQSNASIQYFGVPVHIANISAAWYKNTMRTDLRPSHIHRVCEQHFEESCFDYVGNGTKVLKPKSLPTLFDLEVFYKMISFQDKLQEKTNKKTNITFHTSNPEIDGRTLEPILKLESGHVKTRLAPTMTGNSFQQEQLDKNQQSSFIVNKTTFNHHDNFENKASNRCHVDGCIHNYVARRHRVQLYKIPRDSTIARQWLDACGFEHLSVSPLTSTFKVCREHFTPNDFEAPTTLRPNAVPSLFTTHSRSLMDKQNQPPTKRFRSEMTSMRAKQTITNVNNNKQRTTQLSYRNNNNNSNNNNNNFQKQQEQSNQTLSLSPNFENFDDSNKELNIDAKQNDSDLNMFCFEEQLSEYQMAHCPVKALDRTDTTSGAAMKPRNPVGRPRIHPRYPPSQTSPALPPSSQLRRSTYVDDDAEELEDLDDWNADETDRDDTVRDRDWINRQQDDRLPWSKRPNPTVNTYSSAYQRGNSTNSYRNVRQPMPLQQQQQRSTNSNQQRPARGQFYQTQFVKPEPTRKATIPFLQPAFASNAAIQYPRDQPLPRLKPGTVRTREEGLEVELELTYKRALSKYYGQKPGRNLPLSDYGDFRTRCPVCEDQRFENNIQLINHLYQHFDQQQQQQNNDERQFQSNSPFEQITTKCSHCQSEFSNPYFLAIHIDDKHMLEMNEYQCRICEQRHTSLLELIAHLNLCHCGLEMPYFCEVCSFRTSMHADMIYHIDEVHKSTRYFFCPYCFLAIELPFMTNSSNTLNGSLAYKHLLLHFNKVDQGRIVQSKFKHCRKCILHIASMKDHLQRDHLNIVDGIKATYYDEENNPDKQSDEDEQYDDSILDTSSSLPVEKSSTARYITPAKSGE</sequence>
<dbReference type="Gene3D" id="3.30.160.60">
    <property type="entry name" value="Classic Zinc Finger"/>
    <property type="match status" value="1"/>
</dbReference>
<feature type="compositionally biased region" description="Low complexity" evidence="9">
    <location>
        <begin position="464"/>
        <end position="485"/>
    </location>
</feature>
<dbReference type="InterPro" id="IPR013087">
    <property type="entry name" value="Znf_C2H2_type"/>
</dbReference>
<dbReference type="InterPro" id="IPR023186">
    <property type="entry name" value="IUNH"/>
</dbReference>